<dbReference type="AlphaFoldDB" id="A0A0V1JEA3"/>
<accession>A0A0V1JEA3</accession>
<protein>
    <submittedName>
        <fullName evidence="1">Uncharacterized protein</fullName>
    </submittedName>
</protein>
<dbReference type="Proteomes" id="UP000054805">
    <property type="component" value="Unassembled WGS sequence"/>
</dbReference>
<dbReference type="EMBL" id="JYDS01000010">
    <property type="protein sequence ID" value="KRZ33320.1"/>
    <property type="molecule type" value="Genomic_DNA"/>
</dbReference>
<evidence type="ECO:0000313" key="1">
    <source>
        <dbReference type="EMBL" id="KRZ33320.1"/>
    </source>
</evidence>
<evidence type="ECO:0000313" key="2">
    <source>
        <dbReference type="Proteomes" id="UP000054805"/>
    </source>
</evidence>
<organism evidence="1 2">
    <name type="scientific">Trichinella pseudospiralis</name>
    <name type="common">Parasitic roundworm</name>
    <dbReference type="NCBI Taxonomy" id="6337"/>
    <lineage>
        <taxon>Eukaryota</taxon>
        <taxon>Metazoa</taxon>
        <taxon>Ecdysozoa</taxon>
        <taxon>Nematoda</taxon>
        <taxon>Enoplea</taxon>
        <taxon>Dorylaimia</taxon>
        <taxon>Trichinellida</taxon>
        <taxon>Trichinellidae</taxon>
        <taxon>Trichinella</taxon>
    </lineage>
</organism>
<keyword evidence="2" id="KW-1185">Reference proteome</keyword>
<comment type="caution">
    <text evidence="1">The sequence shown here is derived from an EMBL/GenBank/DDBJ whole genome shotgun (WGS) entry which is preliminary data.</text>
</comment>
<reference evidence="1 2" key="1">
    <citation type="submission" date="2015-01" db="EMBL/GenBank/DDBJ databases">
        <title>Evolution of Trichinella species and genotypes.</title>
        <authorList>
            <person name="Korhonen P.K."/>
            <person name="Edoardo P."/>
            <person name="Giuseppe L.R."/>
            <person name="Gasser R.B."/>
        </authorList>
    </citation>
    <scope>NUCLEOTIDE SEQUENCE [LARGE SCALE GENOMIC DNA]</scope>
    <source>
        <strain evidence="1">ISS588</strain>
    </source>
</reference>
<name>A0A0V1JEA3_TRIPS</name>
<proteinExistence type="predicted"/>
<sequence length="68" mass="7634">MKINTQIMQLVNNLHRFCKMLTICNSTFSFSKSDNSLEKTTTRPVGAMVARLTPDQKVGCSNHSRSSK</sequence>
<gene>
    <name evidence="1" type="ORF">T4B_5163</name>
</gene>